<dbReference type="AlphaFoldDB" id="A0A2G8SLI2"/>
<accession>A0A2G8SLI2</accession>
<dbReference type="OrthoDB" id="29013at2759"/>
<evidence type="ECO:0000256" key="1">
    <source>
        <dbReference type="ARBA" id="ARBA00002550"/>
    </source>
</evidence>
<dbReference type="SMART" id="SM00028">
    <property type="entry name" value="TPR"/>
    <property type="match status" value="4"/>
</dbReference>
<evidence type="ECO:0000256" key="4">
    <source>
        <dbReference type="SAM" id="MobiDB-lite"/>
    </source>
</evidence>
<evidence type="ECO:0000256" key="2">
    <source>
        <dbReference type="ARBA" id="ARBA00038251"/>
    </source>
</evidence>
<feature type="compositionally biased region" description="Basic and acidic residues" evidence="4">
    <location>
        <begin position="784"/>
        <end position="798"/>
    </location>
</feature>
<evidence type="ECO:0000256" key="3">
    <source>
        <dbReference type="PROSITE-ProRule" id="PRU00339"/>
    </source>
</evidence>
<sequence length="1168" mass="128843">MAQPRSQHYWRQLRGALTAGQWDVTAPAKDWHQRPCSWSELIRKFLKHSPDHRDVAELASQTQALCLLLSANATNLDGGNVRSQGPLVLGEECALPEERIEEASAGYDSLKKLDASRSDSTKAALAFYAFALRRPSECLEHLAQVKDLTGEQGFQGFIPPSANGTTRSAATLNVPGAGSNISLSSSWTGSFVSAQSTASIADINEGRAWSAVERIRSICLKGMSYEVLHADDPERAFSTYLLASGLIATAVAEIPASVPSATPQVAATPEASSFARYRELWRWVERVMRRAIILGARLCDISRMDGSNGSLWQLFQQYHACSAHWPPTFRPDQRSAVAVLHLRALILRARAAPQPKTRSHRWIGTARSIVQEYRTILSVCTKFSKAGERNWKVEDLVDLSVAAWEADGAVGEYAGWVIDVLWWATRLTFNSFRIFRHMSRLFYVAGDPELAKRTLRLYIQVVSKSREANMAEEDSPASEEGGAFGAGGDVDSDLLWVQTCVLGSRMLSRLALAEEDVGKAIENAREAGEVLVQAKSRLDKNDKELVASVQLAEAIWHVATAYTEQDPRTRTEQFNESLALLNASLETHPTPSTHHHLALAYLRSGVTQDLNNAILHARAAVEGDHGEARHWHLLGLLLTASGEWRAAKEVLDMGISVGDAEVVDDEVDSVSANGHASTNGTSPPDFSGASSPRSNGRTELEEPASPRDPVRLLEPGWTEVPSSASLLQPYVDRPWPSRQEAFEHALQLRMSQLTLSEFVEGPEGTGDKWVEVFQWFSERRSMVADDRRTSIDSRRSQENARPPSMLSGGGRQEVRSSSMFPPVQEQPESLLSVPAPPITVTPASPMAHAPTFSQEQLGIERSVPTPPHEAHVSEKTRLSVDTTRNKSKKVREVFISGVHKGRARVTTISKKIGHNVQHVGRHNSMRLKRASSAPDFHGLLNDHTPYQASSIHLRQHLSIYAASQIDLGGSEAPPPPPPLPPPEPTTAIPRQKARAAKDRRLLSNLWLMSSATFRRLGKIEQAKGAIQEAEVRDENNPAVWVQLGLYHLALDDDRLAMECFQKALFIAPNDISATIHLCRVYLASAQNRPESQDRLEGADRDNVDLAVGLLSELTKGAGWDVPEAWYFLGKMYALQGRKDRERECLCFALVLSENRPLRDIGSVLGWCL</sequence>
<comment type="caution">
    <text evidence="5">The sequence shown here is derived from an EMBL/GenBank/DDBJ whole genome shotgun (WGS) entry which is preliminary data.</text>
</comment>
<feature type="compositionally biased region" description="Basic and acidic residues" evidence="4">
    <location>
        <begin position="868"/>
        <end position="878"/>
    </location>
</feature>
<comment type="function">
    <text evidence="1">Involved in endocytosis.</text>
</comment>
<dbReference type="Pfam" id="PF13181">
    <property type="entry name" value="TPR_8"/>
    <property type="match status" value="1"/>
</dbReference>
<feature type="region of interest" description="Disordered" evidence="4">
    <location>
        <begin position="862"/>
        <end position="884"/>
    </location>
</feature>
<dbReference type="PANTHER" id="PTHR23083">
    <property type="entry name" value="TETRATRICOPEPTIDE REPEAT PROTEIN, TPR"/>
    <property type="match status" value="1"/>
</dbReference>
<dbReference type="InterPro" id="IPR051722">
    <property type="entry name" value="Endocytosis_PI4K-reg_protein"/>
</dbReference>
<evidence type="ECO:0000313" key="6">
    <source>
        <dbReference type="Proteomes" id="UP000230002"/>
    </source>
</evidence>
<keyword evidence="3" id="KW-0802">TPR repeat</keyword>
<dbReference type="SUPFAM" id="SSF48452">
    <property type="entry name" value="TPR-like"/>
    <property type="match status" value="2"/>
</dbReference>
<proteinExistence type="inferred from homology"/>
<feature type="compositionally biased region" description="Basic and acidic residues" evidence="4">
    <location>
        <begin position="696"/>
        <end position="711"/>
    </location>
</feature>
<feature type="region of interest" description="Disordered" evidence="4">
    <location>
        <begin position="784"/>
        <end position="830"/>
    </location>
</feature>
<name>A0A2G8SLI2_9APHY</name>
<feature type="compositionally biased region" description="Pro residues" evidence="4">
    <location>
        <begin position="972"/>
        <end position="984"/>
    </location>
</feature>
<protein>
    <submittedName>
        <fullName evidence="5">Uncharacterized protein</fullName>
    </submittedName>
</protein>
<feature type="repeat" description="TPR" evidence="3">
    <location>
        <begin position="1037"/>
        <end position="1070"/>
    </location>
</feature>
<evidence type="ECO:0000313" key="5">
    <source>
        <dbReference type="EMBL" id="PIL34438.1"/>
    </source>
</evidence>
<dbReference type="InterPro" id="IPR011990">
    <property type="entry name" value="TPR-like_helical_dom_sf"/>
</dbReference>
<organism evidence="5 6">
    <name type="scientific">Ganoderma sinense ZZ0214-1</name>
    <dbReference type="NCBI Taxonomy" id="1077348"/>
    <lineage>
        <taxon>Eukaryota</taxon>
        <taxon>Fungi</taxon>
        <taxon>Dikarya</taxon>
        <taxon>Basidiomycota</taxon>
        <taxon>Agaricomycotina</taxon>
        <taxon>Agaricomycetes</taxon>
        <taxon>Polyporales</taxon>
        <taxon>Polyporaceae</taxon>
        <taxon>Ganoderma</taxon>
    </lineage>
</organism>
<dbReference type="PROSITE" id="PS50005">
    <property type="entry name" value="TPR"/>
    <property type="match status" value="1"/>
</dbReference>
<feature type="region of interest" description="Disordered" evidence="4">
    <location>
        <begin position="966"/>
        <end position="991"/>
    </location>
</feature>
<keyword evidence="6" id="KW-1185">Reference proteome</keyword>
<dbReference type="Proteomes" id="UP000230002">
    <property type="component" value="Unassembled WGS sequence"/>
</dbReference>
<dbReference type="InterPro" id="IPR019734">
    <property type="entry name" value="TPR_rpt"/>
</dbReference>
<dbReference type="EMBL" id="AYKW01000005">
    <property type="protein sequence ID" value="PIL34438.1"/>
    <property type="molecule type" value="Genomic_DNA"/>
</dbReference>
<dbReference type="Gene3D" id="1.25.40.10">
    <property type="entry name" value="Tetratricopeptide repeat domain"/>
    <property type="match status" value="2"/>
</dbReference>
<feature type="compositionally biased region" description="Polar residues" evidence="4">
    <location>
        <begin position="674"/>
        <end position="695"/>
    </location>
</feature>
<reference evidence="5 6" key="1">
    <citation type="journal article" date="2015" name="Sci. Rep.">
        <title>Chromosome-level genome map provides insights into diverse defense mechanisms in the medicinal fungus Ganoderma sinense.</title>
        <authorList>
            <person name="Zhu Y."/>
            <person name="Xu J."/>
            <person name="Sun C."/>
            <person name="Zhou S."/>
            <person name="Xu H."/>
            <person name="Nelson D.R."/>
            <person name="Qian J."/>
            <person name="Song J."/>
            <person name="Luo H."/>
            <person name="Xiang L."/>
            <person name="Li Y."/>
            <person name="Xu Z."/>
            <person name="Ji A."/>
            <person name="Wang L."/>
            <person name="Lu S."/>
            <person name="Hayward A."/>
            <person name="Sun W."/>
            <person name="Li X."/>
            <person name="Schwartz D.C."/>
            <person name="Wang Y."/>
            <person name="Chen S."/>
        </authorList>
    </citation>
    <scope>NUCLEOTIDE SEQUENCE [LARGE SCALE GENOMIC DNA]</scope>
    <source>
        <strain evidence="5 6">ZZ0214-1</strain>
    </source>
</reference>
<comment type="similarity">
    <text evidence="2">Belongs to the YPP1 family.</text>
</comment>
<feature type="region of interest" description="Disordered" evidence="4">
    <location>
        <begin position="669"/>
        <end position="714"/>
    </location>
</feature>
<dbReference type="STRING" id="1077348.A0A2G8SLI2"/>
<dbReference type="PANTHER" id="PTHR23083:SF464">
    <property type="entry name" value="TETRATRICOPEPTIDE REPEAT DOMAIN 7, ISOFORM A"/>
    <property type="match status" value="1"/>
</dbReference>
<gene>
    <name evidence="5" type="ORF">GSI_03214</name>
</gene>